<proteinExistence type="predicted"/>
<feature type="region of interest" description="Disordered" evidence="1">
    <location>
        <begin position="1"/>
        <end position="31"/>
    </location>
</feature>
<name>A0A4C1UK51_EUMVA</name>
<protein>
    <submittedName>
        <fullName evidence="2">Uncharacterized protein</fullName>
    </submittedName>
</protein>
<feature type="compositionally biased region" description="Basic residues" evidence="1">
    <location>
        <begin position="1"/>
        <end position="10"/>
    </location>
</feature>
<organism evidence="2 3">
    <name type="scientific">Eumeta variegata</name>
    <name type="common">Bagworm moth</name>
    <name type="synonym">Eumeta japonica</name>
    <dbReference type="NCBI Taxonomy" id="151549"/>
    <lineage>
        <taxon>Eukaryota</taxon>
        <taxon>Metazoa</taxon>
        <taxon>Ecdysozoa</taxon>
        <taxon>Arthropoda</taxon>
        <taxon>Hexapoda</taxon>
        <taxon>Insecta</taxon>
        <taxon>Pterygota</taxon>
        <taxon>Neoptera</taxon>
        <taxon>Endopterygota</taxon>
        <taxon>Lepidoptera</taxon>
        <taxon>Glossata</taxon>
        <taxon>Ditrysia</taxon>
        <taxon>Tineoidea</taxon>
        <taxon>Psychidae</taxon>
        <taxon>Oiketicinae</taxon>
        <taxon>Eumeta</taxon>
    </lineage>
</organism>
<gene>
    <name evidence="2" type="ORF">EVAR_95525_1</name>
</gene>
<comment type="caution">
    <text evidence="2">The sequence shown here is derived from an EMBL/GenBank/DDBJ whole genome shotgun (WGS) entry which is preliminary data.</text>
</comment>
<dbReference type="Proteomes" id="UP000299102">
    <property type="component" value="Unassembled WGS sequence"/>
</dbReference>
<keyword evidence="3" id="KW-1185">Reference proteome</keyword>
<dbReference type="EMBL" id="BGZK01000179">
    <property type="protein sequence ID" value="GBP26352.1"/>
    <property type="molecule type" value="Genomic_DNA"/>
</dbReference>
<reference evidence="2 3" key="1">
    <citation type="journal article" date="2019" name="Commun. Biol.">
        <title>The bagworm genome reveals a unique fibroin gene that provides high tensile strength.</title>
        <authorList>
            <person name="Kono N."/>
            <person name="Nakamura H."/>
            <person name="Ohtoshi R."/>
            <person name="Tomita M."/>
            <person name="Numata K."/>
            <person name="Arakawa K."/>
        </authorList>
    </citation>
    <scope>NUCLEOTIDE SEQUENCE [LARGE SCALE GENOMIC DNA]</scope>
</reference>
<evidence type="ECO:0000313" key="2">
    <source>
        <dbReference type="EMBL" id="GBP26352.1"/>
    </source>
</evidence>
<evidence type="ECO:0000313" key="3">
    <source>
        <dbReference type="Proteomes" id="UP000299102"/>
    </source>
</evidence>
<sequence>MRALQKSKSKRRDEPGLGSPAQQKKFKGKPPWPHFFWYPRPQRPHRHCLQLKHLPSEAYYRVLSLGRNVKLGSSLEAYLKKFRSRRSRKTFKLKRFRFRLYAALQIGSVSSAAVGDSFDNRVTPRECFLVGKNRIYPGL</sequence>
<accession>A0A4C1UK51</accession>
<dbReference type="AlphaFoldDB" id="A0A4C1UK51"/>
<evidence type="ECO:0000256" key="1">
    <source>
        <dbReference type="SAM" id="MobiDB-lite"/>
    </source>
</evidence>